<evidence type="ECO:0000313" key="3">
    <source>
        <dbReference type="Proteomes" id="UP000485058"/>
    </source>
</evidence>
<feature type="non-terminal residue" evidence="2">
    <location>
        <position position="199"/>
    </location>
</feature>
<dbReference type="AlphaFoldDB" id="A0A699YFM1"/>
<accession>A0A699YFM1</accession>
<name>A0A699YFM1_HAELA</name>
<sequence length="199" mass="21570">MVAGGSRAVHTSPCPGSQASCWRLHRTRQVAASAHNRSALQDFEEADVDNARSLQHEVLTYNAQCVLMDKTKSSSVGEALRKDFLAWEQLGSLRGHQEQQWSKSTAKSAVVNCTMLPPFETPVSRWTAHYDQQFIRAWAPLELHELQAVARPDQLASALQAAATAARASPAVEEAPLPGPWGAFPPCPAPPVDKAGARP</sequence>
<keyword evidence="3" id="KW-1185">Reference proteome</keyword>
<protein>
    <submittedName>
        <fullName evidence="2">Uncharacterized protein</fullName>
    </submittedName>
</protein>
<evidence type="ECO:0000256" key="1">
    <source>
        <dbReference type="SAM" id="MobiDB-lite"/>
    </source>
</evidence>
<gene>
    <name evidence="2" type="ORF">HaLaN_00278</name>
</gene>
<comment type="caution">
    <text evidence="2">The sequence shown here is derived from an EMBL/GenBank/DDBJ whole genome shotgun (WGS) entry which is preliminary data.</text>
</comment>
<evidence type="ECO:0000313" key="2">
    <source>
        <dbReference type="EMBL" id="GFH05764.1"/>
    </source>
</evidence>
<organism evidence="2 3">
    <name type="scientific">Haematococcus lacustris</name>
    <name type="common">Green alga</name>
    <name type="synonym">Haematococcus pluvialis</name>
    <dbReference type="NCBI Taxonomy" id="44745"/>
    <lineage>
        <taxon>Eukaryota</taxon>
        <taxon>Viridiplantae</taxon>
        <taxon>Chlorophyta</taxon>
        <taxon>core chlorophytes</taxon>
        <taxon>Chlorophyceae</taxon>
        <taxon>CS clade</taxon>
        <taxon>Chlamydomonadales</taxon>
        <taxon>Haematococcaceae</taxon>
        <taxon>Haematococcus</taxon>
    </lineage>
</organism>
<reference evidence="2 3" key="1">
    <citation type="submission" date="2020-02" db="EMBL/GenBank/DDBJ databases">
        <title>Draft genome sequence of Haematococcus lacustris strain NIES-144.</title>
        <authorList>
            <person name="Morimoto D."/>
            <person name="Nakagawa S."/>
            <person name="Yoshida T."/>
            <person name="Sawayama S."/>
        </authorList>
    </citation>
    <scope>NUCLEOTIDE SEQUENCE [LARGE SCALE GENOMIC DNA]</scope>
    <source>
        <strain evidence="2 3">NIES-144</strain>
    </source>
</reference>
<feature type="non-terminal residue" evidence="2">
    <location>
        <position position="1"/>
    </location>
</feature>
<feature type="region of interest" description="Disordered" evidence="1">
    <location>
        <begin position="170"/>
        <end position="199"/>
    </location>
</feature>
<proteinExistence type="predicted"/>
<dbReference type="Proteomes" id="UP000485058">
    <property type="component" value="Unassembled WGS sequence"/>
</dbReference>
<feature type="compositionally biased region" description="Pro residues" evidence="1">
    <location>
        <begin position="177"/>
        <end position="191"/>
    </location>
</feature>
<dbReference type="EMBL" id="BLLF01000008">
    <property type="protein sequence ID" value="GFH05764.1"/>
    <property type="molecule type" value="Genomic_DNA"/>
</dbReference>